<dbReference type="GO" id="GO:0019646">
    <property type="term" value="P:aerobic electron transport chain"/>
    <property type="evidence" value="ECO:0007669"/>
    <property type="project" value="TreeGrafter"/>
</dbReference>
<proteinExistence type="inferred from homology"/>
<dbReference type="InterPro" id="IPR036188">
    <property type="entry name" value="FAD/NAD-bd_sf"/>
</dbReference>
<evidence type="ECO:0000313" key="7">
    <source>
        <dbReference type="EMBL" id="KHE90712.1"/>
    </source>
</evidence>
<keyword evidence="3" id="KW-0285">Flavoprotein</keyword>
<evidence type="ECO:0000256" key="3">
    <source>
        <dbReference type="ARBA" id="ARBA00022630"/>
    </source>
</evidence>
<evidence type="ECO:0000256" key="2">
    <source>
        <dbReference type="ARBA" id="ARBA00005272"/>
    </source>
</evidence>
<evidence type="ECO:0000259" key="6">
    <source>
        <dbReference type="Pfam" id="PF07992"/>
    </source>
</evidence>
<dbReference type="Gene3D" id="3.50.50.100">
    <property type="match status" value="1"/>
</dbReference>
<reference evidence="7 8" key="1">
    <citation type="submission" date="2014-10" db="EMBL/GenBank/DDBJ databases">
        <title>Draft genome of anammox bacterium scalindua brodae, obtained using differential coverage binning of sequence data from two enrichment reactors.</title>
        <authorList>
            <person name="Speth D.R."/>
            <person name="Russ L."/>
            <person name="Kartal B."/>
            <person name="Op den Camp H.J."/>
            <person name="Dutilh B.E."/>
            <person name="Jetten M.S."/>
        </authorList>
    </citation>
    <scope>NUCLEOTIDE SEQUENCE [LARGE SCALE GENOMIC DNA]</scope>
    <source>
        <strain evidence="7">RU1</strain>
    </source>
</reference>
<accession>A0A0B0EBP7</accession>
<dbReference type="InterPro" id="IPR051169">
    <property type="entry name" value="NADH-Q_oxidoreductase"/>
</dbReference>
<dbReference type="eggNOG" id="COG1252">
    <property type="taxonomic scope" value="Bacteria"/>
</dbReference>
<evidence type="ECO:0000256" key="5">
    <source>
        <dbReference type="ARBA" id="ARBA00023002"/>
    </source>
</evidence>
<dbReference type="PANTHER" id="PTHR42913">
    <property type="entry name" value="APOPTOSIS-INDUCING FACTOR 1"/>
    <property type="match status" value="1"/>
</dbReference>
<sequence>MNNKSLNNPPRVGIIGGGYGGLTAAIHLAASKFHVSLFDHKKKFDWLPNIHELISGMKRESDLQFCLERRLSELGHTFCNEFVTFIDPEHKKVVTDQGKAYQFDFIIVSVGGVNNTFGVKDADKYTLPFKSVENCACIRDRLREVVRNTENPKVGIIGGGLEGIEVLGEILRAYNSSHDISLTLVANSPRLLAIGPGAVSNRLQHYCKIYGIDLRLKRKVTDVYPEGIVLDEKESLDLDVIIWTGGGTAPPLLYDSGLAEDEKSWVMVNEYLESTDFKNIFIIGDAAYLPEPVDKQAYHALDMGKLAAENIIRVTNDLPTLPFKPTIKPFLLTFGDIDTFMIFGEKVISGPTMSIAKELVYQMIMRQLEGTGHLHAIEDTLKRLPSLLRVLTRNRIIRRVLSSLLNNTR</sequence>
<name>A0A0B0EBP7_9BACT</name>
<dbReference type="AlphaFoldDB" id="A0A0B0EBP7"/>
<feature type="domain" description="FAD/NAD(P)-binding" evidence="6">
    <location>
        <begin position="11"/>
        <end position="304"/>
    </location>
</feature>
<gene>
    <name evidence="7" type="ORF">SCABRO_03557</name>
</gene>
<dbReference type="SUPFAM" id="SSF51905">
    <property type="entry name" value="FAD/NAD(P)-binding domain"/>
    <property type="match status" value="1"/>
</dbReference>
<evidence type="ECO:0000256" key="1">
    <source>
        <dbReference type="ARBA" id="ARBA00001974"/>
    </source>
</evidence>
<dbReference type="PRINTS" id="PR00469">
    <property type="entry name" value="PNDRDTASEII"/>
</dbReference>
<dbReference type="PRINTS" id="PR00368">
    <property type="entry name" value="FADPNR"/>
</dbReference>
<organism evidence="7 8">
    <name type="scientific">Candidatus Scalindua brodae</name>
    <dbReference type="NCBI Taxonomy" id="237368"/>
    <lineage>
        <taxon>Bacteria</taxon>
        <taxon>Pseudomonadati</taxon>
        <taxon>Planctomycetota</taxon>
        <taxon>Candidatus Brocadiia</taxon>
        <taxon>Candidatus Brocadiales</taxon>
        <taxon>Candidatus Scalinduaceae</taxon>
        <taxon>Candidatus Scalindua</taxon>
    </lineage>
</organism>
<comment type="caution">
    <text evidence="7">The sequence shown here is derived from an EMBL/GenBank/DDBJ whole genome shotgun (WGS) entry which is preliminary data.</text>
</comment>
<evidence type="ECO:0000256" key="4">
    <source>
        <dbReference type="ARBA" id="ARBA00022827"/>
    </source>
</evidence>
<dbReference type="Proteomes" id="UP000030652">
    <property type="component" value="Unassembled WGS sequence"/>
</dbReference>
<evidence type="ECO:0000313" key="8">
    <source>
        <dbReference type="Proteomes" id="UP000030652"/>
    </source>
</evidence>
<dbReference type="PANTHER" id="PTHR42913:SF3">
    <property type="entry name" value="64 KDA MITOCHONDRIAL NADH DEHYDROGENASE (EUROFUNG)"/>
    <property type="match status" value="1"/>
</dbReference>
<dbReference type="GO" id="GO:0003955">
    <property type="term" value="F:NAD(P)H dehydrogenase (quinone) activity"/>
    <property type="evidence" value="ECO:0007669"/>
    <property type="project" value="TreeGrafter"/>
</dbReference>
<keyword evidence="4" id="KW-0274">FAD</keyword>
<dbReference type="EMBL" id="JRYO01000244">
    <property type="protein sequence ID" value="KHE90712.1"/>
    <property type="molecule type" value="Genomic_DNA"/>
</dbReference>
<keyword evidence="5" id="KW-0560">Oxidoreductase</keyword>
<dbReference type="Pfam" id="PF07992">
    <property type="entry name" value="Pyr_redox_2"/>
    <property type="match status" value="1"/>
</dbReference>
<comment type="similarity">
    <text evidence="2">Belongs to the NADH dehydrogenase family.</text>
</comment>
<protein>
    <submittedName>
        <fullName evidence="7">Pyridine nucleotide-disulfide oxidoreductase</fullName>
    </submittedName>
</protein>
<comment type="cofactor">
    <cofactor evidence="1">
        <name>FAD</name>
        <dbReference type="ChEBI" id="CHEBI:57692"/>
    </cofactor>
</comment>
<dbReference type="InterPro" id="IPR023753">
    <property type="entry name" value="FAD/NAD-binding_dom"/>
</dbReference>